<dbReference type="SUPFAM" id="SSF47923">
    <property type="entry name" value="Ypt/Rab-GAP domain of gyp1p"/>
    <property type="match status" value="2"/>
</dbReference>
<feature type="region of interest" description="Disordered" evidence="1">
    <location>
        <begin position="454"/>
        <end position="498"/>
    </location>
</feature>
<evidence type="ECO:0000259" key="2">
    <source>
        <dbReference type="PROSITE" id="PS50086"/>
    </source>
</evidence>
<proteinExistence type="predicted"/>
<name>A0AAN6D6H8_9ASCO</name>
<dbReference type="EMBL" id="JAHLUH010000008">
    <property type="protein sequence ID" value="KAG7726960.1"/>
    <property type="molecule type" value="Genomic_DNA"/>
</dbReference>
<dbReference type="PANTHER" id="PTHR22957:SF27">
    <property type="entry name" value="TBC1 DOMAIN FAMILY MEMBER 13"/>
    <property type="match status" value="1"/>
</dbReference>
<dbReference type="Gene3D" id="1.10.472.80">
    <property type="entry name" value="Ypt/Rab-GAP domain of gyp1p, domain 3"/>
    <property type="match status" value="1"/>
</dbReference>
<dbReference type="Proteomes" id="UP000738402">
    <property type="component" value="Unassembled WGS sequence"/>
</dbReference>
<comment type="caution">
    <text evidence="3">The sequence shown here is derived from an EMBL/GenBank/DDBJ whole genome shotgun (WGS) entry which is preliminary data.</text>
</comment>
<feature type="domain" description="Rab-GAP TBC" evidence="2">
    <location>
        <begin position="34"/>
        <end position="308"/>
    </location>
</feature>
<dbReference type="AlphaFoldDB" id="A0AAN6D6H8"/>
<evidence type="ECO:0000313" key="3">
    <source>
        <dbReference type="EMBL" id="KAG7726960.1"/>
    </source>
</evidence>
<protein>
    <recommendedName>
        <fullName evidence="2">Rab-GAP TBC domain-containing protein</fullName>
    </recommendedName>
</protein>
<dbReference type="PROSITE" id="PS50086">
    <property type="entry name" value="TBC_RABGAP"/>
    <property type="match status" value="1"/>
</dbReference>
<feature type="compositionally biased region" description="Low complexity" evidence="1">
    <location>
        <begin position="474"/>
        <end position="492"/>
    </location>
</feature>
<sequence>MKESNTIKRIRHVLLKCRAEQLPQLVLLGSYSRQSAHYSRSLLWKIVAFQITGHLEELSLRMLRECRKDYEILRSEFMVPWNELAKDHEFYCDLNVEHDLSDSFGKKLKMSRMRIQRHPLDTPKAPKMTDIQTLESLIADVDRLFPQIPEYFVENKENRRQLIEVLYIWWKLNGRQYSQGLHEIAGMIFITLKRESICKTSFQNVDPGTSLVVELMDSKYLRHDVFSMFHMMTESLVDLYYDETSLLQESIKFDLKLRLLDKYQYHLLKNKLRIESSIWLIRYFRLLLIREIGLEYSFDLWDTLVAFSYTQHPEKLDLSLLLPYIIILLLSLIKSQLIISDYGEAMYLLLHYPIEDRHKNHLQPSAILINEDAGSPTEESTFTYIQENHQSKNSGSFDCVSTNKNGQELLQLDIPQITKDAIALYHMSDQELSTMGTQIIELYSGLSNEENKDGVLSASPIKNQSSPLGDMLKRSASWTRKSSSSGKNKNNSLHCNQRKDFDRTRLELRLRNKVSQALRK</sequence>
<dbReference type="GO" id="GO:0006886">
    <property type="term" value="P:intracellular protein transport"/>
    <property type="evidence" value="ECO:0007669"/>
    <property type="project" value="TreeGrafter"/>
</dbReference>
<evidence type="ECO:0000313" key="4">
    <source>
        <dbReference type="Proteomes" id="UP000738402"/>
    </source>
</evidence>
<dbReference type="InterPro" id="IPR035969">
    <property type="entry name" value="Rab-GAP_TBC_sf"/>
</dbReference>
<evidence type="ECO:0000256" key="1">
    <source>
        <dbReference type="SAM" id="MobiDB-lite"/>
    </source>
</evidence>
<dbReference type="PANTHER" id="PTHR22957">
    <property type="entry name" value="TBC1 DOMAIN FAMILY MEMBER GTPASE-ACTIVATING PROTEIN"/>
    <property type="match status" value="1"/>
</dbReference>
<dbReference type="InterPro" id="IPR000195">
    <property type="entry name" value="Rab-GAP-TBC_dom"/>
</dbReference>
<dbReference type="Pfam" id="PF00566">
    <property type="entry name" value="RabGAP-TBC"/>
    <property type="match status" value="1"/>
</dbReference>
<dbReference type="GO" id="GO:0005096">
    <property type="term" value="F:GTPase activator activity"/>
    <property type="evidence" value="ECO:0007669"/>
    <property type="project" value="TreeGrafter"/>
</dbReference>
<accession>A0AAN6D6H8</accession>
<organism evidence="3 4">
    <name type="scientific">Ogataea haglerorum</name>
    <dbReference type="NCBI Taxonomy" id="1937702"/>
    <lineage>
        <taxon>Eukaryota</taxon>
        <taxon>Fungi</taxon>
        <taxon>Dikarya</taxon>
        <taxon>Ascomycota</taxon>
        <taxon>Saccharomycotina</taxon>
        <taxon>Pichiomycetes</taxon>
        <taxon>Pichiales</taxon>
        <taxon>Pichiaceae</taxon>
        <taxon>Ogataea</taxon>
    </lineage>
</organism>
<reference evidence="3" key="1">
    <citation type="journal article" date="2021" name="G3 (Bethesda)">
        <title>Genomic diversity, chromosomal rearrangements, and interspecies hybridization in the ogataea polymorpha species complex.</title>
        <authorList>
            <person name="Hanson S.J."/>
            <person name="Cinneide E.O."/>
            <person name="Salzberg L.I."/>
            <person name="Wolfe K.H."/>
            <person name="McGowan J."/>
            <person name="Fitzpatrick D.A."/>
            <person name="Matlin K."/>
        </authorList>
    </citation>
    <scope>NUCLEOTIDE SEQUENCE</scope>
    <source>
        <strain evidence="3">83-405-1</strain>
    </source>
</reference>
<gene>
    <name evidence="3" type="ORF">KL933_003243</name>
</gene>
<dbReference type="Gene3D" id="1.10.8.270">
    <property type="entry name" value="putative rabgap domain of human tbc1 domain family member 14 like domains"/>
    <property type="match status" value="1"/>
</dbReference>
<dbReference type="SMART" id="SM00164">
    <property type="entry name" value="TBC"/>
    <property type="match status" value="1"/>
</dbReference>